<feature type="transmembrane region" description="Helical" evidence="9">
    <location>
        <begin position="893"/>
        <end position="915"/>
    </location>
</feature>
<evidence type="ECO:0000256" key="9">
    <source>
        <dbReference type="RuleBase" id="RU364070"/>
    </source>
</evidence>
<keyword evidence="4" id="KW-1003">Cell membrane</keyword>
<dbReference type="InterPro" id="IPR004764">
    <property type="entry name" value="MdtF-like"/>
</dbReference>
<gene>
    <name evidence="10" type="primary">vmeZ</name>
    <name evidence="10" type="ORF">GCM10025772_16970</name>
</gene>
<dbReference type="RefSeq" id="WP_345316627.1">
    <property type="nucleotide sequence ID" value="NZ_BAABLF010000009.1"/>
</dbReference>
<dbReference type="InterPro" id="IPR001036">
    <property type="entry name" value="Acrflvin-R"/>
</dbReference>
<keyword evidence="7 9" id="KW-1133">Transmembrane helix</keyword>
<comment type="subcellular location">
    <subcellularLocation>
        <location evidence="1 9">Cell inner membrane</location>
        <topology evidence="1 9">Multi-pass membrane protein</topology>
    </subcellularLocation>
</comment>
<feature type="transmembrane region" description="Helical" evidence="9">
    <location>
        <begin position="537"/>
        <end position="557"/>
    </location>
</feature>
<keyword evidence="6 9" id="KW-0812">Transmembrane</keyword>
<evidence type="ECO:0000313" key="10">
    <source>
        <dbReference type="EMBL" id="GAA5191018.1"/>
    </source>
</evidence>
<comment type="similarity">
    <text evidence="2 9">Belongs to the resistance-nodulation-cell division (RND) (TC 2.A.6) family.</text>
</comment>
<dbReference type="NCBIfam" id="TIGR00915">
    <property type="entry name" value="2A0602"/>
    <property type="match status" value="1"/>
</dbReference>
<accession>A0ABP9S575</accession>
<evidence type="ECO:0000256" key="3">
    <source>
        <dbReference type="ARBA" id="ARBA00022448"/>
    </source>
</evidence>
<feature type="transmembrane region" description="Helical" evidence="9">
    <location>
        <begin position="868"/>
        <end position="886"/>
    </location>
</feature>
<dbReference type="Gene3D" id="3.30.70.1440">
    <property type="entry name" value="Multidrug efflux transporter AcrB pore domain"/>
    <property type="match status" value="1"/>
</dbReference>
<feature type="transmembrane region" description="Helical" evidence="9">
    <location>
        <begin position="966"/>
        <end position="987"/>
    </location>
</feature>
<dbReference type="Gene3D" id="3.30.70.1430">
    <property type="entry name" value="Multidrug efflux transporter AcrB pore domain"/>
    <property type="match status" value="2"/>
</dbReference>
<dbReference type="SUPFAM" id="SSF82693">
    <property type="entry name" value="Multidrug efflux transporter AcrB pore domain, PN1, PN2, PC1 and PC2 subdomains"/>
    <property type="match status" value="4"/>
</dbReference>
<feature type="transmembrane region" description="Helical" evidence="9">
    <location>
        <begin position="339"/>
        <end position="361"/>
    </location>
</feature>
<dbReference type="SUPFAM" id="SSF82866">
    <property type="entry name" value="Multidrug efflux transporter AcrB transmembrane domain"/>
    <property type="match status" value="2"/>
</dbReference>
<feature type="transmembrane region" description="Helical" evidence="9">
    <location>
        <begin position="368"/>
        <end position="390"/>
    </location>
</feature>
<feature type="transmembrane region" description="Helical" evidence="9">
    <location>
        <begin position="396"/>
        <end position="415"/>
    </location>
</feature>
<feature type="transmembrane region" description="Helical" evidence="9">
    <location>
        <begin position="445"/>
        <end position="465"/>
    </location>
</feature>
<evidence type="ECO:0000256" key="7">
    <source>
        <dbReference type="ARBA" id="ARBA00022989"/>
    </source>
</evidence>
<dbReference type="Gene3D" id="3.30.2090.10">
    <property type="entry name" value="Multidrug efflux transporter AcrB TolC docking domain, DN and DC subdomains"/>
    <property type="match status" value="2"/>
</dbReference>
<dbReference type="InterPro" id="IPR027463">
    <property type="entry name" value="AcrB_DN_DC_subdom"/>
</dbReference>
<comment type="caution">
    <text evidence="10">The sequence shown here is derived from an EMBL/GenBank/DDBJ whole genome shotgun (WGS) entry which is preliminary data.</text>
</comment>
<feature type="transmembrane region" description="Helical" evidence="9">
    <location>
        <begin position="999"/>
        <end position="1025"/>
    </location>
</feature>
<reference evidence="11" key="1">
    <citation type="journal article" date="2019" name="Int. J. Syst. Evol. Microbiol.">
        <title>The Global Catalogue of Microorganisms (GCM) 10K type strain sequencing project: providing services to taxonomists for standard genome sequencing and annotation.</title>
        <authorList>
            <consortium name="The Broad Institute Genomics Platform"/>
            <consortium name="The Broad Institute Genome Sequencing Center for Infectious Disease"/>
            <person name="Wu L."/>
            <person name="Ma J."/>
        </authorList>
    </citation>
    <scope>NUCLEOTIDE SEQUENCE [LARGE SCALE GENOMIC DNA]</scope>
    <source>
        <strain evidence="11">JCM 18720</strain>
    </source>
</reference>
<dbReference type="PRINTS" id="PR00702">
    <property type="entry name" value="ACRIFLAVINRP"/>
</dbReference>
<dbReference type="NCBIfam" id="NF000282">
    <property type="entry name" value="RND_permease_1"/>
    <property type="match status" value="1"/>
</dbReference>
<evidence type="ECO:0000256" key="2">
    <source>
        <dbReference type="ARBA" id="ARBA00010942"/>
    </source>
</evidence>
<feature type="transmembrane region" description="Helical" evidence="9">
    <location>
        <begin position="12"/>
        <end position="31"/>
    </location>
</feature>
<dbReference type="PANTHER" id="PTHR32063">
    <property type="match status" value="1"/>
</dbReference>
<feature type="transmembrane region" description="Helical" evidence="9">
    <location>
        <begin position="471"/>
        <end position="500"/>
    </location>
</feature>
<dbReference type="Gene3D" id="1.20.1640.10">
    <property type="entry name" value="Multidrug efflux transporter AcrB transmembrane domain"/>
    <property type="match status" value="2"/>
</dbReference>
<keyword evidence="8 9" id="KW-0472">Membrane</keyword>
<dbReference type="Proteomes" id="UP001501600">
    <property type="component" value="Unassembled WGS sequence"/>
</dbReference>
<keyword evidence="5 9" id="KW-0997">Cell inner membrane</keyword>
<evidence type="ECO:0000256" key="6">
    <source>
        <dbReference type="ARBA" id="ARBA00022692"/>
    </source>
</evidence>
<dbReference type="Pfam" id="PF00873">
    <property type="entry name" value="ACR_tran"/>
    <property type="match status" value="1"/>
</dbReference>
<protein>
    <recommendedName>
        <fullName evidence="9">Efflux pump membrane transporter</fullName>
    </recommendedName>
</protein>
<dbReference type="SUPFAM" id="SSF82714">
    <property type="entry name" value="Multidrug efflux transporter AcrB TolC docking domain, DN and DC subdomains"/>
    <property type="match status" value="2"/>
</dbReference>
<evidence type="ECO:0000256" key="4">
    <source>
        <dbReference type="ARBA" id="ARBA00022475"/>
    </source>
</evidence>
<evidence type="ECO:0000256" key="1">
    <source>
        <dbReference type="ARBA" id="ARBA00004429"/>
    </source>
</evidence>
<sequence length="1044" mass="113985">MISKFFIHRPKFAIVIALVLILVGLIAMRTMPVNEFPRITPPVVQVSAMYPGSNAEVVEQTLAQPIEEAVNGVENMLYMRSRSANDGGYFLEVTFDIGTDPDMATVLVQNRVNEATPRLPVDVRERGVKVAKKSPDLLMAMAVYSPNSTHDDIFLTNYVALNLEEQLKRIPGISDVSLLGGARYSIRVWLDPERLARYGLTTADVYGSLAEQNVVMPAGRLGGAPDLDQPAMTVPLVTQGRLKDVEEFEHVIVRAGADGRTLYLKDVATIELGKELYDFEATRNGQLASMLSLSLQPDANALETGERVKAFLAQAEANFPEDMAYDIVYDTTVFVEESISAVLATLVQAVVLVVLVTYLFLGSMRATAVPLVAIPVSLIGTFAFMLAMGFTINTVTLFGLILAIGIVVDDAILVIENVERNMRENPALSGAQATIVAMKEVTGPIITSTLVLLAVFIPVSLLPGITGEMYAQFAVTIVISVVLSSVNALTLSPALCALLLRADSGPGPRWYQAFNRFFDRLTERYGQLAGVLVRKSGLLMGFFVLALALLAVISPRIPTGFVPEEDKGMMLVNVQLPDGASLRRTQEVATELESTLLSYPEVASVGSARGFGLLSFSLQSNSATFFVRLHDWSEREAGLKEITHRLNVWAATQYHDAQVMAFGTPAVPGVGNGNGFEFMLEDTQGRPREALAAVMEDFMLAANQMEEVTSVFSFFRANVPHYYVDVDYLKARQLGIPITDIFSTLQTNLGAMRVNDVTLYGKSYRVNMQAQAEFRRDIADLGRFHVRSVTGEMIPLSTLVHLEPTLAPDVAWRYNLYNAATIIGQPAPGYASGEALAAMERLAAERLPDGYTFEWTGMAYQEKTAGDLAIYAFGLALLFIYLFMVAQYESWTIPTAILLVVPMAVLGAMVALLYSGLPLNLYAQMGLVLLIALAAKNAILIVEFARQKREEEGRSVEASAVEAGKLRFRAVNMTSWSFICGMIPMVLASGAGEISQWSLGWTLSGGLICVLVVGTCFIPGFFALFQRMRERVKPRSAEAQVLAD</sequence>
<name>A0ABP9S575_9GAMM</name>
<dbReference type="Gene3D" id="3.30.70.1320">
    <property type="entry name" value="Multidrug efflux transporter AcrB pore domain like"/>
    <property type="match status" value="1"/>
</dbReference>
<organism evidence="10 11">
    <name type="scientific">Ferrimonas gelatinilytica</name>
    <dbReference type="NCBI Taxonomy" id="1255257"/>
    <lineage>
        <taxon>Bacteria</taxon>
        <taxon>Pseudomonadati</taxon>
        <taxon>Pseudomonadota</taxon>
        <taxon>Gammaproteobacteria</taxon>
        <taxon>Alteromonadales</taxon>
        <taxon>Ferrimonadaceae</taxon>
        <taxon>Ferrimonas</taxon>
    </lineage>
</organism>
<proteinExistence type="inferred from homology"/>
<keyword evidence="3 9" id="KW-0813">Transport</keyword>
<evidence type="ECO:0000256" key="8">
    <source>
        <dbReference type="ARBA" id="ARBA00023136"/>
    </source>
</evidence>
<keyword evidence="11" id="KW-1185">Reference proteome</keyword>
<feature type="transmembrane region" description="Helical" evidence="9">
    <location>
        <begin position="921"/>
        <end position="945"/>
    </location>
</feature>
<evidence type="ECO:0000313" key="11">
    <source>
        <dbReference type="Proteomes" id="UP001501600"/>
    </source>
</evidence>
<evidence type="ECO:0000256" key="5">
    <source>
        <dbReference type="ARBA" id="ARBA00022519"/>
    </source>
</evidence>
<dbReference type="EMBL" id="BAABLF010000009">
    <property type="protein sequence ID" value="GAA5191018.1"/>
    <property type="molecule type" value="Genomic_DNA"/>
</dbReference>
<dbReference type="PANTHER" id="PTHR32063:SF76">
    <property type="entry name" value="EFFLUX PUMP MEMBRANE TRANSPORTER"/>
    <property type="match status" value="1"/>
</dbReference>